<reference evidence="1 2" key="1">
    <citation type="submission" date="2016-10" db="EMBL/GenBank/DDBJ databases">
        <authorList>
            <person name="de Groot N.N."/>
        </authorList>
    </citation>
    <scope>NUCLEOTIDE SEQUENCE [LARGE SCALE GENOMIC DNA]</scope>
    <source>
        <strain evidence="1 2">DSM 19548</strain>
    </source>
</reference>
<proteinExistence type="predicted"/>
<dbReference type="Pfam" id="PF00353">
    <property type="entry name" value="HemolysinCabind"/>
    <property type="match status" value="3"/>
</dbReference>
<dbReference type="AlphaFoldDB" id="A0A1I1E1G0"/>
<dbReference type="InterPro" id="IPR011049">
    <property type="entry name" value="Serralysin-like_metalloprot_C"/>
</dbReference>
<dbReference type="InterPro" id="IPR001343">
    <property type="entry name" value="Hemolysn_Ca-bd"/>
</dbReference>
<dbReference type="RefSeq" id="WP_093359077.1">
    <property type="nucleotide sequence ID" value="NZ_FOLG01000001.1"/>
</dbReference>
<evidence type="ECO:0000313" key="1">
    <source>
        <dbReference type="EMBL" id="SFB79058.1"/>
    </source>
</evidence>
<dbReference type="Gene3D" id="2.150.10.10">
    <property type="entry name" value="Serralysin-like metalloprotease, C-terminal"/>
    <property type="match status" value="3"/>
</dbReference>
<dbReference type="GO" id="GO:0005509">
    <property type="term" value="F:calcium ion binding"/>
    <property type="evidence" value="ECO:0007669"/>
    <property type="project" value="InterPro"/>
</dbReference>
<dbReference type="EMBL" id="FOLG01000001">
    <property type="protein sequence ID" value="SFB79058.1"/>
    <property type="molecule type" value="Genomic_DNA"/>
</dbReference>
<protein>
    <submittedName>
        <fullName evidence="1">Hemolysin-type calcium-binding repeat-containing protein</fullName>
    </submittedName>
</protein>
<dbReference type="Proteomes" id="UP000198728">
    <property type="component" value="Unassembled WGS sequence"/>
</dbReference>
<evidence type="ECO:0000313" key="2">
    <source>
        <dbReference type="Proteomes" id="UP000198728"/>
    </source>
</evidence>
<accession>A0A1I1E1G0</accession>
<gene>
    <name evidence="1" type="ORF">SAMN04488094_101506</name>
</gene>
<sequence>MIRWKYYNANLGIFAFRWDTDHYDVTVRKDRIVLTYDEGLGKSFEAHRNAYRIVLETADAKTFVPAEGPEKGERQFTDGTVSEIRMYGKAGELQVRATGVDVPLVALQGWYNEDGDYDSLFQYLDGFNSTHIGANNGPRSGWNDYILKDEIRTGAGNDKVWARGGNDYIVDHGGRDVYHGGAGRDQLSYDQWFWEPAGIKSGIRADLAGGTIQGPDGRTDKVTAIEQIRGTFLRDVIRGDAKDNEFQGMAGDDLLVGRGGWDRASYRNEANQGGTAGIRANLETGKVRDGFGTVDTLRGIEEVQGTDVRDVFTDGKRDHSYRGRDGNDLFRITGGDDWIRGDSGADRFLFKGRAFGSNTIDDFDTREGDRIEIAAAKNFKALTIASVNGGEDTLVTFAKGEILLEDVASVDTGDFIF</sequence>
<keyword evidence="2" id="KW-1185">Reference proteome</keyword>
<organism evidence="1 2">
    <name type="scientific">Tropicimonas isoalkanivorans</name>
    <dbReference type="NCBI Taxonomy" id="441112"/>
    <lineage>
        <taxon>Bacteria</taxon>
        <taxon>Pseudomonadati</taxon>
        <taxon>Pseudomonadota</taxon>
        <taxon>Alphaproteobacteria</taxon>
        <taxon>Rhodobacterales</taxon>
        <taxon>Roseobacteraceae</taxon>
        <taxon>Tropicimonas</taxon>
    </lineage>
</organism>
<dbReference type="SUPFAM" id="SSF51120">
    <property type="entry name" value="beta-Roll"/>
    <property type="match status" value="2"/>
</dbReference>
<dbReference type="STRING" id="441112.SAMN04488094_101506"/>
<dbReference type="PRINTS" id="PR00313">
    <property type="entry name" value="CABNDNGRPT"/>
</dbReference>
<dbReference type="OrthoDB" id="9773411at2"/>
<name>A0A1I1E1G0_9RHOB</name>